<evidence type="ECO:0000313" key="2">
    <source>
        <dbReference type="EMBL" id="KAK9134493.1"/>
    </source>
</evidence>
<gene>
    <name evidence="2" type="ORF">Syun_013823</name>
</gene>
<sequence length="152" mass="16592">MSGGWIGKEGWEHRIVLGGQKSSAEDEDVTPALWAHRGFVLTLASGIDKDHLPKEKFENVVGSIPIEVTFEQFGNLFVVVSSKVLHSITTSMPVVSSLPSLSKGGNPSSFAKKDEQMLTSTRKRPHRIKSARSMQKANSEKKDRKKCASGGN</sequence>
<evidence type="ECO:0000256" key="1">
    <source>
        <dbReference type="SAM" id="MobiDB-lite"/>
    </source>
</evidence>
<name>A0AAP0JJV9_9MAGN</name>
<comment type="caution">
    <text evidence="2">The sequence shown here is derived from an EMBL/GenBank/DDBJ whole genome shotgun (WGS) entry which is preliminary data.</text>
</comment>
<reference evidence="2 3" key="1">
    <citation type="submission" date="2024-01" db="EMBL/GenBank/DDBJ databases">
        <title>Genome assemblies of Stephania.</title>
        <authorList>
            <person name="Yang L."/>
        </authorList>
    </citation>
    <scope>NUCLEOTIDE SEQUENCE [LARGE SCALE GENOMIC DNA]</scope>
    <source>
        <strain evidence="2">YNDBR</strain>
        <tissue evidence="2">Leaf</tissue>
    </source>
</reference>
<feature type="compositionally biased region" description="Basic residues" evidence="1">
    <location>
        <begin position="143"/>
        <end position="152"/>
    </location>
</feature>
<protein>
    <submittedName>
        <fullName evidence="2">Uncharacterized protein</fullName>
    </submittedName>
</protein>
<evidence type="ECO:0000313" key="3">
    <source>
        <dbReference type="Proteomes" id="UP001420932"/>
    </source>
</evidence>
<keyword evidence="3" id="KW-1185">Reference proteome</keyword>
<proteinExistence type="predicted"/>
<organism evidence="2 3">
    <name type="scientific">Stephania yunnanensis</name>
    <dbReference type="NCBI Taxonomy" id="152371"/>
    <lineage>
        <taxon>Eukaryota</taxon>
        <taxon>Viridiplantae</taxon>
        <taxon>Streptophyta</taxon>
        <taxon>Embryophyta</taxon>
        <taxon>Tracheophyta</taxon>
        <taxon>Spermatophyta</taxon>
        <taxon>Magnoliopsida</taxon>
        <taxon>Ranunculales</taxon>
        <taxon>Menispermaceae</taxon>
        <taxon>Menispermoideae</taxon>
        <taxon>Cissampelideae</taxon>
        <taxon>Stephania</taxon>
    </lineage>
</organism>
<dbReference type="AlphaFoldDB" id="A0AAP0JJV9"/>
<feature type="region of interest" description="Disordered" evidence="1">
    <location>
        <begin position="95"/>
        <end position="152"/>
    </location>
</feature>
<dbReference type="EMBL" id="JBBNAF010000006">
    <property type="protein sequence ID" value="KAK9134493.1"/>
    <property type="molecule type" value="Genomic_DNA"/>
</dbReference>
<dbReference type="Proteomes" id="UP001420932">
    <property type="component" value="Unassembled WGS sequence"/>
</dbReference>
<feature type="compositionally biased region" description="Basic residues" evidence="1">
    <location>
        <begin position="121"/>
        <end position="130"/>
    </location>
</feature>
<accession>A0AAP0JJV9</accession>